<dbReference type="RefSeq" id="WP_377471584.1">
    <property type="nucleotide sequence ID" value="NZ_JBHLWN010000071.1"/>
</dbReference>
<evidence type="ECO:0000313" key="1">
    <source>
        <dbReference type="EMBL" id="MFC0214229.1"/>
    </source>
</evidence>
<sequence>MLRKLRTDRQFEQAFLAHSSIYVRRRMDYTSSRIGAVEGFNPLYVTVGGERLMRDEYDFLKADT</sequence>
<proteinExistence type="predicted"/>
<keyword evidence="2" id="KW-1185">Reference proteome</keyword>
<comment type="caution">
    <text evidence="1">The sequence shown here is derived from an EMBL/GenBank/DDBJ whole genome shotgun (WGS) entry which is preliminary data.</text>
</comment>
<dbReference type="EMBL" id="JBHLWN010000071">
    <property type="protein sequence ID" value="MFC0214229.1"/>
    <property type="molecule type" value="Genomic_DNA"/>
</dbReference>
<protein>
    <submittedName>
        <fullName evidence="1">Uncharacterized protein</fullName>
    </submittedName>
</protein>
<organism evidence="1 2">
    <name type="scientific">Paenibacillus chartarius</name>
    <dbReference type="NCBI Taxonomy" id="747481"/>
    <lineage>
        <taxon>Bacteria</taxon>
        <taxon>Bacillati</taxon>
        <taxon>Bacillota</taxon>
        <taxon>Bacilli</taxon>
        <taxon>Bacillales</taxon>
        <taxon>Paenibacillaceae</taxon>
        <taxon>Paenibacillus</taxon>
    </lineage>
</organism>
<reference evidence="1 2" key="1">
    <citation type="submission" date="2024-09" db="EMBL/GenBank/DDBJ databases">
        <authorList>
            <person name="Sun Q."/>
            <person name="Mori K."/>
        </authorList>
    </citation>
    <scope>NUCLEOTIDE SEQUENCE [LARGE SCALE GENOMIC DNA]</scope>
    <source>
        <strain evidence="1 2">CCM 7759</strain>
    </source>
</reference>
<gene>
    <name evidence="1" type="ORF">ACFFK0_17510</name>
</gene>
<evidence type="ECO:0000313" key="2">
    <source>
        <dbReference type="Proteomes" id="UP001589776"/>
    </source>
</evidence>
<name>A0ABV6DNK8_9BACL</name>
<dbReference type="Proteomes" id="UP001589776">
    <property type="component" value="Unassembled WGS sequence"/>
</dbReference>
<accession>A0ABV6DNK8</accession>